<dbReference type="GO" id="GO:0043153">
    <property type="term" value="P:entrainment of circadian clock by photoperiod"/>
    <property type="evidence" value="ECO:0007669"/>
    <property type="project" value="TreeGrafter"/>
</dbReference>
<evidence type="ECO:0000313" key="6">
    <source>
        <dbReference type="Proteomes" id="UP000237246"/>
    </source>
</evidence>
<name>A0A2P4TG11_BAMTH</name>
<feature type="region of interest" description="Disordered" evidence="3">
    <location>
        <begin position="146"/>
        <end position="193"/>
    </location>
</feature>
<keyword evidence="6" id="KW-1185">Reference proteome</keyword>
<dbReference type="PANTHER" id="PTHR11269:SF13">
    <property type="entry name" value="PERIOD CIRCADIAN PROTEIN HOMOLOG 3"/>
    <property type="match status" value="1"/>
</dbReference>
<feature type="domain" description="Period circadian-like C-terminal" evidence="4">
    <location>
        <begin position="183"/>
        <end position="271"/>
    </location>
</feature>
<feature type="compositionally biased region" description="Polar residues" evidence="3">
    <location>
        <begin position="55"/>
        <end position="69"/>
    </location>
</feature>
<evidence type="ECO:0000256" key="3">
    <source>
        <dbReference type="SAM" id="MobiDB-lite"/>
    </source>
</evidence>
<comment type="caution">
    <text evidence="5">The sequence shown here is derived from an EMBL/GenBank/DDBJ whole genome shotgun (WGS) entry which is preliminary data.</text>
</comment>
<dbReference type="GO" id="GO:0005737">
    <property type="term" value="C:cytoplasm"/>
    <property type="evidence" value="ECO:0007669"/>
    <property type="project" value="TreeGrafter"/>
</dbReference>
<dbReference type="PANTHER" id="PTHR11269">
    <property type="entry name" value="PERIOD CIRCADIAN PROTEIN"/>
    <property type="match status" value="1"/>
</dbReference>
<dbReference type="GO" id="GO:0000122">
    <property type="term" value="P:negative regulation of transcription by RNA polymerase II"/>
    <property type="evidence" value="ECO:0007669"/>
    <property type="project" value="TreeGrafter"/>
</dbReference>
<dbReference type="OrthoDB" id="7788983at2759"/>
<dbReference type="GO" id="GO:0005634">
    <property type="term" value="C:nucleus"/>
    <property type="evidence" value="ECO:0007669"/>
    <property type="project" value="UniProtKB-SubCell"/>
</dbReference>
<feature type="compositionally biased region" description="Low complexity" evidence="3">
    <location>
        <begin position="150"/>
        <end position="172"/>
    </location>
</feature>
<gene>
    <name evidence="5" type="ORF">CIB84_000943</name>
</gene>
<dbReference type="GO" id="GO:0001222">
    <property type="term" value="F:transcription corepressor binding"/>
    <property type="evidence" value="ECO:0007669"/>
    <property type="project" value="TreeGrafter"/>
</dbReference>
<comment type="subcellular location">
    <subcellularLocation>
        <location evidence="1">Nucleus</location>
    </subcellularLocation>
</comment>
<protein>
    <recommendedName>
        <fullName evidence="4">Period circadian-like C-terminal domain-containing protein</fullName>
    </recommendedName>
</protein>
<keyword evidence="2" id="KW-0539">Nucleus</keyword>
<feature type="compositionally biased region" description="Pro residues" evidence="3">
    <location>
        <begin position="40"/>
        <end position="51"/>
    </location>
</feature>
<evidence type="ECO:0000259" key="4">
    <source>
        <dbReference type="Pfam" id="PF12114"/>
    </source>
</evidence>
<dbReference type="Pfam" id="PF12114">
    <property type="entry name" value="Period_C"/>
    <property type="match status" value="1"/>
</dbReference>
<accession>A0A2P4TG11</accession>
<feature type="compositionally biased region" description="Low complexity" evidence="3">
    <location>
        <begin position="80"/>
        <end position="90"/>
    </location>
</feature>
<sequence length="287" mass="31477">MFMAVFFHSFPVYTQVPPYAFLPSTQNVYLPSYPCTTVPPAPPPPPAPSPIAPNSVDQSCPASSATSTEEQPEGQHVQALQLSSSRSSSPLQLNLLQEELPESVEPSVSTDVKACAEANCDNSLEDSGNSASSHCASSECTDRLLHEDSQSGTGSAASGSGLALSSSLGSHSCETSGGDTAETDQEAKERETPHKCKYESAWVMMDRTPEQVLMTYQMPNRLKEEVLKEDMEKLIVMRKQQPWFSDRQKRELAEVHTWIRTQTVPLQINTQVRSCERSQQLIRVLAS</sequence>
<evidence type="ECO:0000256" key="1">
    <source>
        <dbReference type="ARBA" id="ARBA00004123"/>
    </source>
</evidence>
<dbReference type="InterPro" id="IPR050760">
    <property type="entry name" value="Period_circadian_regulator"/>
</dbReference>
<evidence type="ECO:0000256" key="2">
    <source>
        <dbReference type="ARBA" id="ARBA00023242"/>
    </source>
</evidence>
<dbReference type="InterPro" id="IPR022728">
    <property type="entry name" value="Period_circadian-like_C"/>
</dbReference>
<dbReference type="GO" id="GO:0000976">
    <property type="term" value="F:transcription cis-regulatory region binding"/>
    <property type="evidence" value="ECO:0007669"/>
    <property type="project" value="TreeGrafter"/>
</dbReference>
<dbReference type="GO" id="GO:0032922">
    <property type="term" value="P:circadian regulation of gene expression"/>
    <property type="evidence" value="ECO:0007669"/>
    <property type="project" value="TreeGrafter"/>
</dbReference>
<reference evidence="5 6" key="1">
    <citation type="submission" date="2018-01" db="EMBL/GenBank/DDBJ databases">
        <title>Comparison of the Chinese Bamboo Partridge and Red Junglefowl genome sequences highlights the importance of demography in genome evolution.</title>
        <authorList>
            <person name="Tiley G.P."/>
            <person name="Kimball R.T."/>
            <person name="Braun E.L."/>
            <person name="Burleigh J.G."/>
        </authorList>
    </citation>
    <scope>NUCLEOTIDE SEQUENCE [LARGE SCALE GENOMIC DNA]</scope>
    <source>
        <strain evidence="5">RTK389</strain>
        <tissue evidence="5">Blood</tissue>
    </source>
</reference>
<evidence type="ECO:0000313" key="5">
    <source>
        <dbReference type="EMBL" id="POI35307.1"/>
    </source>
</evidence>
<dbReference type="AlphaFoldDB" id="A0A2P4TG11"/>
<dbReference type="EMBL" id="PPHD01000590">
    <property type="protein sequence ID" value="POI35307.1"/>
    <property type="molecule type" value="Genomic_DNA"/>
</dbReference>
<organism evidence="5 6">
    <name type="scientific">Bambusicola thoracicus</name>
    <name type="common">Chinese bamboo-partridge</name>
    <name type="synonym">Perdix thoracica</name>
    <dbReference type="NCBI Taxonomy" id="9083"/>
    <lineage>
        <taxon>Eukaryota</taxon>
        <taxon>Metazoa</taxon>
        <taxon>Chordata</taxon>
        <taxon>Craniata</taxon>
        <taxon>Vertebrata</taxon>
        <taxon>Euteleostomi</taxon>
        <taxon>Archelosauria</taxon>
        <taxon>Archosauria</taxon>
        <taxon>Dinosauria</taxon>
        <taxon>Saurischia</taxon>
        <taxon>Theropoda</taxon>
        <taxon>Coelurosauria</taxon>
        <taxon>Aves</taxon>
        <taxon>Neognathae</taxon>
        <taxon>Galloanserae</taxon>
        <taxon>Galliformes</taxon>
        <taxon>Phasianidae</taxon>
        <taxon>Perdicinae</taxon>
        <taxon>Bambusicola</taxon>
    </lineage>
</organism>
<feature type="region of interest" description="Disordered" evidence="3">
    <location>
        <begin position="40"/>
        <end position="90"/>
    </location>
</feature>
<dbReference type="Proteomes" id="UP000237246">
    <property type="component" value="Unassembled WGS sequence"/>
</dbReference>
<proteinExistence type="predicted"/>